<name>A0A0L0D6V4_THETB</name>
<gene>
    <name evidence="2" type="ORF">AMSG_11796</name>
</gene>
<dbReference type="Gene3D" id="2.130.10.130">
    <property type="entry name" value="Integrin alpha, N-terminal"/>
    <property type="match status" value="4"/>
</dbReference>
<evidence type="ECO:0008006" key="4">
    <source>
        <dbReference type="Google" id="ProtNLM"/>
    </source>
</evidence>
<dbReference type="PANTHER" id="PTHR44103">
    <property type="entry name" value="PROPROTEIN CONVERTASE P"/>
    <property type="match status" value="1"/>
</dbReference>
<organism evidence="2 3">
    <name type="scientific">Thecamonas trahens ATCC 50062</name>
    <dbReference type="NCBI Taxonomy" id="461836"/>
    <lineage>
        <taxon>Eukaryota</taxon>
        <taxon>Apusozoa</taxon>
        <taxon>Apusomonadida</taxon>
        <taxon>Apusomonadidae</taxon>
        <taxon>Thecamonas</taxon>
    </lineage>
</organism>
<dbReference type="PANTHER" id="PTHR44103:SF1">
    <property type="entry name" value="PROPROTEIN CONVERTASE P"/>
    <property type="match status" value="1"/>
</dbReference>
<evidence type="ECO:0000256" key="1">
    <source>
        <dbReference type="ARBA" id="ARBA00022729"/>
    </source>
</evidence>
<dbReference type="InterPro" id="IPR013517">
    <property type="entry name" value="FG-GAP"/>
</dbReference>
<dbReference type="RefSeq" id="XP_013759114.1">
    <property type="nucleotide sequence ID" value="XM_013903660.1"/>
</dbReference>
<dbReference type="InterPro" id="IPR028994">
    <property type="entry name" value="Integrin_alpha_N"/>
</dbReference>
<accession>A0A0L0D6V4</accession>
<dbReference type="GeneID" id="25569711"/>
<dbReference type="EMBL" id="GL349449">
    <property type="protein sequence ID" value="KNC47945.1"/>
    <property type="molecule type" value="Genomic_DNA"/>
</dbReference>
<dbReference type="Proteomes" id="UP000054408">
    <property type="component" value="Unassembled WGS sequence"/>
</dbReference>
<keyword evidence="3" id="KW-1185">Reference proteome</keyword>
<dbReference type="OrthoDB" id="10022113at2759"/>
<sequence length="1316" mass="132910">MVPDIGPCVAEAEPARHAVVALELQPKKVVVGDVDADGVSDVVVASDWVGLVVWYKGLPAGGLERSQVLTAEAPSVLCLALGDVDGNGRNDVVAGLGGDTDAVVWYRNLEPAGLFSSPIIVSRLANNVGSVAVVDLDSDGRADIVMAGFSSPLLFWVAGVDGAGSFSAERIISTADGSMKAMAVVDVTSDGLPDILVVSSESNALILHASSASGSFTRSVIRVQPGLLALTVADLAGTAALDIAVVSNDGVQPVGYLVGDGTGGFVYNSIPLGSLSQPSCILAADVTASSGLELVVGSRDPNADTIYVYEGAGYTSVVLISVASGDRTVDAAVLDVNNDGALDIVTVDLFSSNVFWFSGGGGWAQDTITTDRAGLAAVAVGDFDADGDLDVVMASTHTDEIEVALNIDGQGRFGLAAVVDTSLAFADTLVTIDLDADGHLDIVVTSGAGSRVAWLRNLAGSGAFSAAVDITTAYPVPAGVAAINTTGSALPNLVLASSGIAGRVSLLVQTTSGGGILDTAVDIDSLPHAVEVAVGDVDGSGTDDVVAVTANADQSLVVWYAGLGGNSFGERQVIGSGLDEISAVAAEDGDGDGDVDVFVACKGDGTVRMFANTDGAGEMNAASGLAVADTDGDGFVDLVVAAAGRNGVFRLAGLGTGAFGPVNTVTSSMNLVAAVALADVSGDGYLDTVAVSGNLEQVVWFDGSSSALESKAALTLFANAAAVFDSPTLIEPAMLAVDDIDSDGYSDVAVVFVSGDYVSWFPNDGRGGFGSQQFVSQSSVNPSVVVLGDVDADGDIDALIGSQESGYLRWHANLDGRGAFGPGVLLASGSMRHAVSHDFDGDGFLDVMFVTHQELSWVRSVAGVFGTPQTVVSMPALAFGEEAWIALADVDGDGAADAVLGREGAVMVYVNGGNGSFAAVQLVTAMSNATLGLSQVCAADFDHDGFVDVITTVRDLHGVYWLAGLGGGLYAPPVRLDGQLDSARALACGDVDADGWPDIVAAGSSRVVAFLNEFGLGGSFSSQILIRMGLSNFWSAVLDDFDADGDIDVVYSSRQTHLIEWQQQLSRNAAAPYSAVEVVIDSSLRECGGVGESFACLWANARRLPRCARSQLVLNATSYGCRFDAHAQVSFKMGVRGPTSGPRAKLGCDGGVLFDVAPRADEVGEVTLEALDIDGLGVARASAFGAPGLRVGGSLALLELINVNVTRARSLDAPMGVATFGLGDGGALSVASGGQAVVRDSAFVDCRAAQVGGAISASGIGATLRLLDSLFDSCSAGSGGAVSVGSGAAVAVVDTRVAGCEAGEGNGGGFTCGAPG</sequence>
<evidence type="ECO:0000313" key="3">
    <source>
        <dbReference type="Proteomes" id="UP000054408"/>
    </source>
</evidence>
<evidence type="ECO:0000313" key="2">
    <source>
        <dbReference type="EMBL" id="KNC47945.1"/>
    </source>
</evidence>
<reference evidence="2 3" key="1">
    <citation type="submission" date="2010-05" db="EMBL/GenBank/DDBJ databases">
        <title>The Genome Sequence of Thecamonas trahens ATCC 50062.</title>
        <authorList>
            <consortium name="The Broad Institute Genome Sequencing Platform"/>
            <person name="Russ C."/>
            <person name="Cuomo C."/>
            <person name="Shea T."/>
            <person name="Young S.K."/>
            <person name="Zeng Q."/>
            <person name="Koehrsen M."/>
            <person name="Haas B."/>
            <person name="Borodovsky M."/>
            <person name="Guigo R."/>
            <person name="Alvarado L."/>
            <person name="Berlin A."/>
            <person name="Bochicchio J."/>
            <person name="Borenstein D."/>
            <person name="Chapman S."/>
            <person name="Chen Z."/>
            <person name="Freedman E."/>
            <person name="Gellesch M."/>
            <person name="Goldberg J."/>
            <person name="Griggs A."/>
            <person name="Gujja S."/>
            <person name="Heilman E."/>
            <person name="Heiman D."/>
            <person name="Hepburn T."/>
            <person name="Howarth C."/>
            <person name="Jen D."/>
            <person name="Larson L."/>
            <person name="Mehta T."/>
            <person name="Park D."/>
            <person name="Pearson M."/>
            <person name="Roberts A."/>
            <person name="Saif S."/>
            <person name="Shenoy N."/>
            <person name="Sisk P."/>
            <person name="Stolte C."/>
            <person name="Sykes S."/>
            <person name="Thomson T."/>
            <person name="Walk T."/>
            <person name="White J."/>
            <person name="Yandava C."/>
            <person name="Burger G."/>
            <person name="Gray M.W."/>
            <person name="Holland P.W.H."/>
            <person name="King N."/>
            <person name="Lang F.B.F."/>
            <person name="Roger A.J."/>
            <person name="Ruiz-Trillo I."/>
            <person name="Lander E."/>
            <person name="Nusbaum C."/>
        </authorList>
    </citation>
    <scope>NUCLEOTIDE SEQUENCE [LARGE SCALE GENOMIC DNA]</scope>
    <source>
        <strain evidence="2 3">ATCC 50062</strain>
    </source>
</reference>
<dbReference type="Pfam" id="PF13517">
    <property type="entry name" value="FG-GAP_3"/>
    <property type="match status" value="6"/>
</dbReference>
<keyword evidence="1" id="KW-0732">Signal</keyword>
<dbReference type="OMA" id="MASTHTD"/>
<dbReference type="SUPFAM" id="SSF69318">
    <property type="entry name" value="Integrin alpha N-terminal domain"/>
    <property type="match status" value="4"/>
</dbReference>
<dbReference type="SUPFAM" id="SSF51126">
    <property type="entry name" value="Pectin lyase-like"/>
    <property type="match status" value="1"/>
</dbReference>
<proteinExistence type="predicted"/>
<dbReference type="InterPro" id="IPR011050">
    <property type="entry name" value="Pectin_lyase_fold/virulence"/>
</dbReference>
<protein>
    <recommendedName>
        <fullName evidence="4">FG-GAP repeat protein</fullName>
    </recommendedName>
</protein>